<gene>
    <name evidence="1" type="ORF">DESUT3_13650</name>
</gene>
<accession>A0ABM8HQX9</accession>
<dbReference type="EMBL" id="AP024355">
    <property type="protein sequence ID" value="BCR04296.1"/>
    <property type="molecule type" value="Genomic_DNA"/>
</dbReference>
<organism evidence="1 2">
    <name type="scientific">Desulfuromonas versatilis</name>
    <dbReference type="NCBI Taxonomy" id="2802975"/>
    <lineage>
        <taxon>Bacteria</taxon>
        <taxon>Pseudomonadati</taxon>
        <taxon>Thermodesulfobacteriota</taxon>
        <taxon>Desulfuromonadia</taxon>
        <taxon>Desulfuromonadales</taxon>
        <taxon>Desulfuromonadaceae</taxon>
        <taxon>Desulfuromonas</taxon>
    </lineage>
</organism>
<keyword evidence="2" id="KW-1185">Reference proteome</keyword>
<dbReference type="Proteomes" id="UP001319827">
    <property type="component" value="Chromosome"/>
</dbReference>
<sequence>MDLQTMKSLSGIPWEIFLTVHLPRDTANEQQAYKILQAQLIRPLSKYLRTQLAAIGVHNRLRGNHAHLVIISSTGKKFQGVTTGLLYRILEAAGSPLVKDPKSIHMETVRDEGSVAYIRRNLPDRSGKGGLLWFNRYRLKNLFDDPLRWAA</sequence>
<reference evidence="1 2" key="2">
    <citation type="journal article" date="2021" name="Int. J. Syst. Evol. Microbiol.">
        <title>Isolation and Polyphasic Characterization of Desulfuromonas versatilis sp. Nov., an Electrogenic Bacteria Capable of Versatile Metabolism Isolated from a Graphene Oxide-Reducing Enrichment Culture.</title>
        <authorList>
            <person name="Xie L."/>
            <person name="Yoshida N."/>
            <person name="Ishii S."/>
            <person name="Meng L."/>
        </authorList>
    </citation>
    <scope>NUCLEOTIDE SEQUENCE [LARGE SCALE GENOMIC DNA]</scope>
    <source>
        <strain evidence="1 2">NIT-T3</strain>
    </source>
</reference>
<name>A0ABM8HQX9_9BACT</name>
<reference evidence="1 2" key="1">
    <citation type="journal article" date="2016" name="C (Basel)">
        <title>Selective Growth of and Electricity Production by Marine Exoelectrogenic Bacteria in Self-Aggregated Hydrogel of Microbially Reduced Graphene Oxide.</title>
        <authorList>
            <person name="Yoshida N."/>
            <person name="Goto Y."/>
            <person name="Miyata Y."/>
        </authorList>
    </citation>
    <scope>NUCLEOTIDE SEQUENCE [LARGE SCALE GENOMIC DNA]</scope>
    <source>
        <strain evidence="1 2">NIT-T3</strain>
    </source>
</reference>
<evidence type="ECO:0008006" key="3">
    <source>
        <dbReference type="Google" id="ProtNLM"/>
    </source>
</evidence>
<dbReference type="RefSeq" id="WP_221251736.1">
    <property type="nucleotide sequence ID" value="NZ_AP024355.1"/>
</dbReference>
<protein>
    <recommendedName>
        <fullName evidence="3">Transposase IS200-like domain-containing protein</fullName>
    </recommendedName>
</protein>
<evidence type="ECO:0000313" key="1">
    <source>
        <dbReference type="EMBL" id="BCR04296.1"/>
    </source>
</evidence>
<proteinExistence type="predicted"/>
<evidence type="ECO:0000313" key="2">
    <source>
        <dbReference type="Proteomes" id="UP001319827"/>
    </source>
</evidence>